<dbReference type="GO" id="GO:0010073">
    <property type="term" value="P:meristem maintenance"/>
    <property type="evidence" value="ECO:0007669"/>
    <property type="project" value="InterPro"/>
</dbReference>
<evidence type="ECO:0000313" key="3">
    <source>
        <dbReference type="Proteomes" id="UP000596660"/>
    </source>
</evidence>
<reference evidence="2" key="1">
    <citation type="journal article" date="2017" name="Nature">
        <title>The genome of Chenopodium quinoa.</title>
        <authorList>
            <person name="Jarvis D.E."/>
            <person name="Ho Y.S."/>
            <person name="Lightfoot D.J."/>
            <person name="Schmoeckel S.M."/>
            <person name="Li B."/>
            <person name="Borm T.J.A."/>
            <person name="Ohyanagi H."/>
            <person name="Mineta K."/>
            <person name="Michell C.T."/>
            <person name="Saber N."/>
            <person name="Kharbatia N.M."/>
            <person name="Rupper R.R."/>
            <person name="Sharp A.R."/>
            <person name="Dally N."/>
            <person name="Boughton B.A."/>
            <person name="Woo Y.H."/>
            <person name="Gao G."/>
            <person name="Schijlen E.G.W.M."/>
            <person name="Guo X."/>
            <person name="Momin A.A."/>
            <person name="Negrao S."/>
            <person name="Al-Babili S."/>
            <person name="Gehring C."/>
            <person name="Roessner U."/>
            <person name="Jung C."/>
            <person name="Murphy K."/>
            <person name="Arold S.T."/>
            <person name="Gojobori T."/>
            <person name="van der Linden C.G."/>
            <person name="van Loo E.N."/>
            <person name="Jellen E.N."/>
            <person name="Maughan P.J."/>
            <person name="Tester M."/>
        </authorList>
    </citation>
    <scope>NUCLEOTIDE SEQUENCE [LARGE SCALE GENOMIC DNA]</scope>
    <source>
        <strain evidence="2">cv. PI 614886</strain>
    </source>
</reference>
<dbReference type="AlphaFoldDB" id="A0A803MG25"/>
<feature type="domain" description="Aminotransferase-like plant mobile" evidence="1">
    <location>
        <begin position="2"/>
        <end position="169"/>
    </location>
</feature>
<evidence type="ECO:0000313" key="2">
    <source>
        <dbReference type="EnsemblPlants" id="AUR62028804-RA:cds"/>
    </source>
</evidence>
<dbReference type="InterPro" id="IPR019557">
    <property type="entry name" value="AminoTfrase-like_pln_mobile"/>
</dbReference>
<dbReference type="EnsemblPlants" id="AUR62028804-RA">
    <property type="protein sequence ID" value="AUR62028804-RA:cds"/>
    <property type="gene ID" value="AUR62028804"/>
</dbReference>
<name>A0A803MG25_CHEQI</name>
<dbReference type="PANTHER" id="PTHR46033:SF8">
    <property type="entry name" value="PROTEIN MAINTENANCE OF MERISTEMS-LIKE"/>
    <property type="match status" value="1"/>
</dbReference>
<evidence type="ECO:0000259" key="1">
    <source>
        <dbReference type="Pfam" id="PF10536"/>
    </source>
</evidence>
<organism evidence="2 3">
    <name type="scientific">Chenopodium quinoa</name>
    <name type="common">Quinoa</name>
    <dbReference type="NCBI Taxonomy" id="63459"/>
    <lineage>
        <taxon>Eukaryota</taxon>
        <taxon>Viridiplantae</taxon>
        <taxon>Streptophyta</taxon>
        <taxon>Embryophyta</taxon>
        <taxon>Tracheophyta</taxon>
        <taxon>Spermatophyta</taxon>
        <taxon>Magnoliopsida</taxon>
        <taxon>eudicotyledons</taxon>
        <taxon>Gunneridae</taxon>
        <taxon>Pentapetalae</taxon>
        <taxon>Caryophyllales</taxon>
        <taxon>Chenopodiaceae</taxon>
        <taxon>Chenopodioideae</taxon>
        <taxon>Atripliceae</taxon>
        <taxon>Chenopodium</taxon>
    </lineage>
</organism>
<dbReference type="Gramene" id="AUR62028804-RA">
    <property type="protein sequence ID" value="AUR62028804-RA:cds"/>
    <property type="gene ID" value="AUR62028804"/>
</dbReference>
<dbReference type="Proteomes" id="UP000596660">
    <property type="component" value="Unplaced"/>
</dbReference>
<protein>
    <recommendedName>
        <fullName evidence="1">Aminotransferase-like plant mobile domain-containing protein</fullName>
    </recommendedName>
</protein>
<proteinExistence type="predicted"/>
<accession>A0A803MG25</accession>
<dbReference type="InterPro" id="IPR044824">
    <property type="entry name" value="MAIN-like"/>
</dbReference>
<dbReference type="Pfam" id="PF10536">
    <property type="entry name" value="PMD"/>
    <property type="match status" value="1"/>
</dbReference>
<sequence length="169" mass="18484">QPDTNSFHLPFGEMTIMLHDVEAILGIRVEGKRLCAVADADHADLLAELLAVDRAALYTEALGVWEHGGVKIASVLQRCLYPSARRTHDAQLSAYVFLLLGCTLFPDKSGGNKLRPRDIVEACDPNSVGKFSWGSATLAYLYRQLGFASWADAAGITGCLTLLQTWIYE</sequence>
<keyword evidence="3" id="KW-1185">Reference proteome</keyword>
<dbReference type="PANTHER" id="PTHR46033">
    <property type="entry name" value="PROTEIN MAIN-LIKE 2"/>
    <property type="match status" value="1"/>
</dbReference>
<reference evidence="2" key="2">
    <citation type="submission" date="2021-03" db="UniProtKB">
        <authorList>
            <consortium name="EnsemblPlants"/>
        </authorList>
    </citation>
    <scope>IDENTIFICATION</scope>
</reference>